<keyword evidence="4" id="KW-1185">Reference proteome</keyword>
<dbReference type="AlphaFoldDB" id="A0A3R6Z2B2"/>
<dbReference type="EMBL" id="QUSY01000144">
    <property type="protein sequence ID" value="RHY32331.1"/>
    <property type="molecule type" value="Genomic_DNA"/>
</dbReference>
<reference evidence="3 4" key="1">
    <citation type="submission" date="2018-08" db="EMBL/GenBank/DDBJ databases">
        <title>Aphanomyces genome sequencing and annotation.</title>
        <authorList>
            <person name="Minardi D."/>
            <person name="Oidtmann B."/>
            <person name="Van Der Giezen M."/>
            <person name="Studholme D.J."/>
        </authorList>
    </citation>
    <scope>NUCLEOTIDE SEQUENCE [LARGE SCALE GENOMIC DNA]</scope>
    <source>
        <strain evidence="3 4">NJM0002</strain>
    </source>
</reference>
<dbReference type="VEuPathDB" id="FungiDB:H310_05587"/>
<feature type="coiled-coil region" evidence="1">
    <location>
        <begin position="365"/>
        <end position="392"/>
    </location>
</feature>
<protein>
    <submittedName>
        <fullName evidence="3">Uncharacterized protein</fullName>
    </submittedName>
</protein>
<feature type="coiled-coil region" evidence="1">
    <location>
        <begin position="628"/>
        <end position="655"/>
    </location>
</feature>
<name>A0A3R6Z2B2_9STRA</name>
<proteinExistence type="predicted"/>
<sequence>MMQTELLSYSLSVSVGPLANVMEIMGNAFDINLPSLHDGSISTGTTLQKHDDTLQHLLLHSAELDEVQAQTNQAIVEQADVLDNHLQDAIQSVRADLLALIHPLEVKADVADGAICDMVQQVEALRNRGNPGDNTSRPDDDAVAALAKRLDEMEVRLGRLQDSSRDEPYWKQEMEQSMQAQLSAMQQYMQSEFDSERQRIQDILNKHSSTGPDEEKQHLRPPTMPLPPLRRAQSHPSGLDADTPDLASMSKNPDAKNDSAVVIPVEELATIHQRLDQEEHLLEALRQQYEALQELVNQVQADATGLATQLSGINSSGSRGDALPPLTASSSSTALATTGELLDQGVDQGVVDDVFRPNDALAGELARQALILDALNKDVAELQAQRSARQRDVDKQMMDVIKQLKELATADAVHTSMMDTNKSLLQGFQTSAGGGSSSTDLSMVFAKLAEMRKAQQDANSALQANVDSLVERQTSNQEALHALKGHVDSLEAKVGSHQTTLGLRDDEDAEWVKKMGRQLEAQLGHQKDMVQRGLHVQERVLTAFLDLTQRATDMRQDVEKASTSDVLGVKVPEIQKLFQVFHRMGPQISHVLALPPQSHEALQRIAHSIELSHFAPAVSVSPLLETKLVSTNRRLNDIEENLRALSKNIMAYKQDMNDKLKLIYEQFQVFSELAKIHAVLGSARFQGQGGQSSSTPMRVLDDTEIKPSLDDQAELIASLCNELKQSLAEKEKENEAAAGTSHHSLSKLSNENELFNAKLEAITEKVAELFMSLENAHPRCITERGKLLRD</sequence>
<keyword evidence="1" id="KW-0175">Coiled coil</keyword>
<comment type="caution">
    <text evidence="3">The sequence shown here is derived from an EMBL/GenBank/DDBJ whole genome shotgun (WGS) entry which is preliminary data.</text>
</comment>
<evidence type="ECO:0000256" key="2">
    <source>
        <dbReference type="SAM" id="MobiDB-lite"/>
    </source>
</evidence>
<evidence type="ECO:0000313" key="4">
    <source>
        <dbReference type="Proteomes" id="UP000285060"/>
    </source>
</evidence>
<feature type="coiled-coil region" evidence="1">
    <location>
        <begin position="268"/>
        <end position="302"/>
    </location>
</feature>
<evidence type="ECO:0000256" key="1">
    <source>
        <dbReference type="SAM" id="Coils"/>
    </source>
</evidence>
<organism evidence="3 4">
    <name type="scientific">Aphanomyces invadans</name>
    <dbReference type="NCBI Taxonomy" id="157072"/>
    <lineage>
        <taxon>Eukaryota</taxon>
        <taxon>Sar</taxon>
        <taxon>Stramenopiles</taxon>
        <taxon>Oomycota</taxon>
        <taxon>Saprolegniomycetes</taxon>
        <taxon>Saprolegniales</taxon>
        <taxon>Verrucalvaceae</taxon>
        <taxon>Aphanomyces</taxon>
    </lineage>
</organism>
<accession>A0A3R6Z2B2</accession>
<gene>
    <name evidence="3" type="ORF">DYB32_002642</name>
</gene>
<feature type="region of interest" description="Disordered" evidence="2">
    <location>
        <begin position="206"/>
        <end position="257"/>
    </location>
</feature>
<dbReference type="Proteomes" id="UP000285060">
    <property type="component" value="Unassembled WGS sequence"/>
</dbReference>
<feature type="coiled-coil region" evidence="1">
    <location>
        <begin position="713"/>
        <end position="765"/>
    </location>
</feature>
<evidence type="ECO:0000313" key="3">
    <source>
        <dbReference type="EMBL" id="RHY32331.1"/>
    </source>
</evidence>